<dbReference type="InterPro" id="IPR027417">
    <property type="entry name" value="P-loop_NTPase"/>
</dbReference>
<dbReference type="InterPro" id="IPR049337">
    <property type="entry name" value="TOR1A_C"/>
</dbReference>
<dbReference type="InterPro" id="IPR001270">
    <property type="entry name" value="ClpA/B"/>
</dbReference>
<dbReference type="GO" id="GO:0005788">
    <property type="term" value="C:endoplasmic reticulum lumen"/>
    <property type="evidence" value="ECO:0007669"/>
    <property type="project" value="TreeGrafter"/>
</dbReference>
<keyword evidence="5" id="KW-1185">Reference proteome</keyword>
<dbReference type="Proteomes" id="UP001356427">
    <property type="component" value="Unassembled WGS sequence"/>
</dbReference>
<proteinExistence type="inferred from homology"/>
<reference evidence="4 5" key="1">
    <citation type="submission" date="2021-04" db="EMBL/GenBank/DDBJ databases">
        <authorList>
            <person name="De Guttry C."/>
            <person name="Zahm M."/>
            <person name="Klopp C."/>
            <person name="Cabau C."/>
            <person name="Louis A."/>
            <person name="Berthelot C."/>
            <person name="Parey E."/>
            <person name="Roest Crollius H."/>
            <person name="Montfort J."/>
            <person name="Robinson-Rechavi M."/>
            <person name="Bucao C."/>
            <person name="Bouchez O."/>
            <person name="Gislard M."/>
            <person name="Lluch J."/>
            <person name="Milhes M."/>
            <person name="Lampietro C."/>
            <person name="Lopez Roques C."/>
            <person name="Donnadieu C."/>
            <person name="Braasch I."/>
            <person name="Desvignes T."/>
            <person name="Postlethwait J."/>
            <person name="Bobe J."/>
            <person name="Wedekind C."/>
            <person name="Guiguen Y."/>
        </authorList>
    </citation>
    <scope>NUCLEOTIDE SEQUENCE [LARGE SCALE GENOMIC DNA]</scope>
    <source>
        <strain evidence="4">Cs_M1</strain>
        <tissue evidence="4">Blood</tissue>
    </source>
</reference>
<evidence type="ECO:0000313" key="4">
    <source>
        <dbReference type="EMBL" id="KAK6314090.1"/>
    </source>
</evidence>
<gene>
    <name evidence="4" type="ORF">J4Q44_G00155490</name>
</gene>
<feature type="signal peptide" evidence="2">
    <location>
        <begin position="1"/>
        <end position="21"/>
    </location>
</feature>
<feature type="domain" description="Torsin-1A C-terminal" evidence="3">
    <location>
        <begin position="403"/>
        <end position="460"/>
    </location>
</feature>
<dbReference type="PANTHER" id="PTHR10760">
    <property type="entry name" value="TORSIN"/>
    <property type="match status" value="1"/>
</dbReference>
<dbReference type="InterPro" id="IPR010448">
    <property type="entry name" value="Torsin"/>
</dbReference>
<evidence type="ECO:0000256" key="2">
    <source>
        <dbReference type="SAM" id="SignalP"/>
    </source>
</evidence>
<protein>
    <recommendedName>
        <fullName evidence="3">Torsin-1A C-terminal domain-containing protein</fullName>
    </recommendedName>
</protein>
<dbReference type="GO" id="GO:0005524">
    <property type="term" value="F:ATP binding"/>
    <property type="evidence" value="ECO:0007669"/>
    <property type="project" value="InterPro"/>
</dbReference>
<evidence type="ECO:0000259" key="3">
    <source>
        <dbReference type="Pfam" id="PF21376"/>
    </source>
</evidence>
<feature type="chain" id="PRO_5042987352" description="Torsin-1A C-terminal domain-containing protein" evidence="2">
    <location>
        <begin position="22"/>
        <end position="462"/>
    </location>
</feature>
<dbReference type="PRINTS" id="PR00300">
    <property type="entry name" value="CLPPROTEASEA"/>
</dbReference>
<evidence type="ECO:0000256" key="1">
    <source>
        <dbReference type="ARBA" id="ARBA00006235"/>
    </source>
</evidence>
<evidence type="ECO:0000313" key="5">
    <source>
        <dbReference type="Proteomes" id="UP001356427"/>
    </source>
</evidence>
<dbReference type="Gene3D" id="3.40.50.300">
    <property type="entry name" value="P-loop containing nucleotide triphosphate hydrolases"/>
    <property type="match status" value="1"/>
</dbReference>
<dbReference type="FunFam" id="3.40.50.300:FF:001222">
    <property type="entry name" value="Torsin family 3, member A"/>
    <property type="match status" value="1"/>
</dbReference>
<sequence>MKCLLGRHIIIASTVLSVSFASRILQKDGLHGGSAIIRACYEGNGNDTLDKVKMVCLRTLSSVLMTKCGGNRHDGLEVVALSLSGDWMVNSQLTCSVAVQNKKWEGYRKVLKHYHGRQQSVDETAKTLKDISLHSMTGECQPTQDDATQQVPTRDLWAAFPQDYISLLSRWYCSLGQCCESGDCRITNNITGLASDLQLKLHGQHLAQSVVLKAVQGFISNPESNKPLTLSFHGCSGTGKNFVTRIVADNLYREGVKSECVRLFIAPFHFPHARLVDTYKGQLKEAIRDMVLRCPQTLFIFDEAEKLHPGLIDAIKPYMGHYDNVDGVSYRRAVFLFLSNIGGTTINDVALDFWHSGQNREDIGMEDLEHRLRAEAMDSQGGFAQSELMSGHLIDFFVPFLPLEYRHVKRCARDAYAARGLEPDEGTLDEVAKAMLYIPKEERLFSAQGCKSIPQRINFFLP</sequence>
<comment type="caution">
    <text evidence="4">The sequence shown here is derived from an EMBL/GenBank/DDBJ whole genome shotgun (WGS) entry which is preliminary data.</text>
</comment>
<comment type="similarity">
    <text evidence="1">Belongs to the ClpA/ClpB family. Torsin subfamily.</text>
</comment>
<dbReference type="AlphaFoldDB" id="A0AAN8QS19"/>
<dbReference type="GO" id="GO:0005635">
    <property type="term" value="C:nuclear envelope"/>
    <property type="evidence" value="ECO:0007669"/>
    <property type="project" value="TreeGrafter"/>
</dbReference>
<keyword evidence="2" id="KW-0732">Signal</keyword>
<accession>A0AAN8QS19</accession>
<dbReference type="GO" id="GO:0016887">
    <property type="term" value="F:ATP hydrolysis activity"/>
    <property type="evidence" value="ECO:0007669"/>
    <property type="project" value="InterPro"/>
</dbReference>
<dbReference type="Pfam" id="PF21376">
    <property type="entry name" value="TOR1A_C"/>
    <property type="match status" value="1"/>
</dbReference>
<organism evidence="4 5">
    <name type="scientific">Coregonus suidteri</name>
    <dbReference type="NCBI Taxonomy" id="861788"/>
    <lineage>
        <taxon>Eukaryota</taxon>
        <taxon>Metazoa</taxon>
        <taxon>Chordata</taxon>
        <taxon>Craniata</taxon>
        <taxon>Vertebrata</taxon>
        <taxon>Euteleostomi</taxon>
        <taxon>Actinopterygii</taxon>
        <taxon>Neopterygii</taxon>
        <taxon>Teleostei</taxon>
        <taxon>Protacanthopterygii</taxon>
        <taxon>Salmoniformes</taxon>
        <taxon>Salmonidae</taxon>
        <taxon>Coregoninae</taxon>
        <taxon>Coregonus</taxon>
    </lineage>
</organism>
<dbReference type="SUPFAM" id="SSF52540">
    <property type="entry name" value="P-loop containing nucleoside triphosphate hydrolases"/>
    <property type="match status" value="1"/>
</dbReference>
<name>A0AAN8QS19_9TELE</name>
<dbReference type="Pfam" id="PF06309">
    <property type="entry name" value="Torsin"/>
    <property type="match status" value="1"/>
</dbReference>
<dbReference type="PANTHER" id="PTHR10760:SF3">
    <property type="entry name" value="TORSIN-3A"/>
    <property type="match status" value="1"/>
</dbReference>
<dbReference type="EMBL" id="JAGTTL010000013">
    <property type="protein sequence ID" value="KAK6314090.1"/>
    <property type="molecule type" value="Genomic_DNA"/>
</dbReference>